<dbReference type="GO" id="GO:0004527">
    <property type="term" value="F:exonuclease activity"/>
    <property type="evidence" value="ECO:0007669"/>
    <property type="project" value="UniProtKB-KW"/>
</dbReference>
<keyword evidence="5 12" id="KW-0347">Helicase</keyword>
<evidence type="ECO:0000313" key="13">
    <source>
        <dbReference type="Proteomes" id="UP000095546"/>
    </source>
</evidence>
<dbReference type="SUPFAM" id="SSF52540">
    <property type="entry name" value="P-loop containing nucleoside triphosphate hydrolases"/>
    <property type="match status" value="1"/>
</dbReference>
<reference evidence="12 13" key="1">
    <citation type="submission" date="2015-09" db="EMBL/GenBank/DDBJ databases">
        <authorList>
            <consortium name="Pathogen Informatics"/>
        </authorList>
    </citation>
    <scope>NUCLEOTIDE SEQUENCE [LARGE SCALE GENOMIC DNA]</scope>
    <source>
        <strain evidence="12 13">2789STDY5608828</strain>
    </source>
</reference>
<evidence type="ECO:0000256" key="7">
    <source>
        <dbReference type="ARBA" id="ARBA00022840"/>
    </source>
</evidence>
<dbReference type="InterPro" id="IPR038726">
    <property type="entry name" value="PDDEXK_AddAB-type"/>
</dbReference>
<evidence type="ECO:0000256" key="4">
    <source>
        <dbReference type="ARBA" id="ARBA00022801"/>
    </source>
</evidence>
<dbReference type="Gene3D" id="3.40.50.300">
    <property type="entry name" value="P-loop containing nucleotide triphosphate hydrolases"/>
    <property type="match status" value="3"/>
</dbReference>
<evidence type="ECO:0000313" key="12">
    <source>
        <dbReference type="EMBL" id="CUN97579.1"/>
    </source>
</evidence>
<keyword evidence="1" id="KW-0540">Nuclease</keyword>
<name>A0A174BBN2_9FIRM</name>
<keyword evidence="4 12" id="KW-0378">Hydrolase</keyword>
<evidence type="ECO:0000256" key="2">
    <source>
        <dbReference type="ARBA" id="ARBA00022741"/>
    </source>
</evidence>
<dbReference type="GO" id="GO:0005524">
    <property type="term" value="F:ATP binding"/>
    <property type="evidence" value="ECO:0007669"/>
    <property type="project" value="UniProtKB-KW"/>
</dbReference>
<keyword evidence="8" id="KW-0238">DNA-binding</keyword>
<organism evidence="12 13">
    <name type="scientific">Mitsuokella jalaludinii</name>
    <dbReference type="NCBI Taxonomy" id="187979"/>
    <lineage>
        <taxon>Bacteria</taxon>
        <taxon>Bacillati</taxon>
        <taxon>Bacillota</taxon>
        <taxon>Negativicutes</taxon>
        <taxon>Selenomonadales</taxon>
        <taxon>Selenomonadaceae</taxon>
        <taxon>Mitsuokella</taxon>
    </lineage>
</organism>
<evidence type="ECO:0000256" key="1">
    <source>
        <dbReference type="ARBA" id="ARBA00022722"/>
    </source>
</evidence>
<keyword evidence="2" id="KW-0547">Nucleotide-binding</keyword>
<dbReference type="InterPro" id="IPR014017">
    <property type="entry name" value="DNA_helicase_UvrD-like_C"/>
</dbReference>
<evidence type="ECO:0000256" key="10">
    <source>
        <dbReference type="SAM" id="Coils"/>
    </source>
</evidence>
<dbReference type="GO" id="GO:0006310">
    <property type="term" value="P:DNA recombination"/>
    <property type="evidence" value="ECO:0007669"/>
    <property type="project" value="TreeGrafter"/>
</dbReference>
<proteinExistence type="predicted"/>
<keyword evidence="10" id="KW-0175">Coiled coil</keyword>
<dbReference type="Pfam" id="PF21445">
    <property type="entry name" value="ADDB_N"/>
    <property type="match status" value="1"/>
</dbReference>
<protein>
    <submittedName>
        <fullName evidence="12">ATP-dependent helicase/deoxyribonuclease subunit B</fullName>
        <ecNumber evidence="12">3.1.-.-</ecNumber>
    </submittedName>
</protein>
<dbReference type="GO" id="GO:0004386">
    <property type="term" value="F:helicase activity"/>
    <property type="evidence" value="ECO:0007669"/>
    <property type="project" value="UniProtKB-KW"/>
</dbReference>
<feature type="coiled-coil region" evidence="10">
    <location>
        <begin position="145"/>
        <end position="194"/>
    </location>
</feature>
<dbReference type="AlphaFoldDB" id="A0A174BBN2"/>
<evidence type="ECO:0000256" key="6">
    <source>
        <dbReference type="ARBA" id="ARBA00022839"/>
    </source>
</evidence>
<dbReference type="InterPro" id="IPR049035">
    <property type="entry name" value="ADDB_N"/>
</dbReference>
<keyword evidence="3" id="KW-0227">DNA damage</keyword>
<dbReference type="eggNOG" id="COG3857">
    <property type="taxonomic scope" value="Bacteria"/>
</dbReference>
<dbReference type="PROSITE" id="PS51217">
    <property type="entry name" value="UVRD_HELICASE_CTER"/>
    <property type="match status" value="1"/>
</dbReference>
<dbReference type="InterPro" id="IPR027417">
    <property type="entry name" value="P-loop_NTPase"/>
</dbReference>
<evidence type="ECO:0000256" key="8">
    <source>
        <dbReference type="ARBA" id="ARBA00023125"/>
    </source>
</evidence>
<dbReference type="Gene3D" id="6.10.140.1030">
    <property type="match status" value="1"/>
</dbReference>
<dbReference type="Gene3D" id="3.90.320.10">
    <property type="match status" value="1"/>
</dbReference>
<evidence type="ECO:0000259" key="11">
    <source>
        <dbReference type="PROSITE" id="PS51217"/>
    </source>
</evidence>
<dbReference type="RefSeq" id="WP_055162388.1">
    <property type="nucleotide sequence ID" value="NZ_CABIWZ010000017.1"/>
</dbReference>
<dbReference type="EMBL" id="CYYU01000017">
    <property type="protein sequence ID" value="CUN97579.1"/>
    <property type="molecule type" value="Genomic_DNA"/>
</dbReference>
<evidence type="ECO:0000256" key="5">
    <source>
        <dbReference type="ARBA" id="ARBA00022806"/>
    </source>
</evidence>
<dbReference type="GO" id="GO:0006281">
    <property type="term" value="P:DNA repair"/>
    <property type="evidence" value="ECO:0007669"/>
    <property type="project" value="UniProtKB-KW"/>
</dbReference>
<dbReference type="PANTHER" id="PTHR30591">
    <property type="entry name" value="RECBCD ENZYME SUBUNIT RECC"/>
    <property type="match status" value="1"/>
</dbReference>
<evidence type="ECO:0000256" key="9">
    <source>
        <dbReference type="ARBA" id="ARBA00023204"/>
    </source>
</evidence>
<dbReference type="InterPro" id="IPR011604">
    <property type="entry name" value="PDDEXK-like_dom_sf"/>
</dbReference>
<dbReference type="GO" id="GO:0003677">
    <property type="term" value="F:DNA binding"/>
    <property type="evidence" value="ECO:0007669"/>
    <property type="project" value="UniProtKB-KW"/>
</dbReference>
<dbReference type="STRING" id="187979.ERS852385_01827"/>
<dbReference type="EC" id="3.1.-.-" evidence="12"/>
<gene>
    <name evidence="12" type="primary">addB</name>
    <name evidence="12" type="ORF">ERS852385_01827</name>
</gene>
<evidence type="ECO:0000256" key="3">
    <source>
        <dbReference type="ARBA" id="ARBA00022763"/>
    </source>
</evidence>
<keyword evidence="9" id="KW-0234">DNA repair</keyword>
<sequence length="1210" mass="138254">MTATLDFIIGRAGSGKTHACLDAMRQRMAEAPMGPALILLLPEHMTFKVERELAASIPKGSGFLRSYVFGFRRFARHVLLETGHMKVPRISDVGRRLLLRKILVKHQKEKDLDVFARAVRQRGFTESLSDAIQEFKSYRLTTDVLREAAEELAKGNERLAGKLQEMALLTDEFAAEMQGKANDAEDMMNQLAEAILEAPLLNGAEVWLDGFIFFNPQEMAVLRALLMTAARVHVALPMAGISEGKERVRLDLPENLQETALFNRPYRTLQAIRRMAREELGYRGAIPIHLLAEQHRFAPASILRGMEQDLFRYGGSARPEDEGMQLVEAANRRLEVESAAADILRLVRDEGWHYRELGILVRDSEAYGDLVRLVFEDYGIPFFEDSKRPSIHHPLAELMRSAIEVVSRDWRYETVFRCLRTGFFPPVREDIDRLENYVLEFGIRGRKRWQQEKPWDWHHRYSLEDGEQVDEDTASTLALIDSLRRQSVEALTELERDLRAADDVRGYTKALYDFLVRLEVPVRLQEWAEIAEREGRLADAAEHRQLWDDSMALFDQLVEVSGAEKMTLSDYEAVLSDGLDALQISLIPPGLDYVTLASFDQNSLDNMRGLYILGADAATMPRRVREQGIFSDADRLHIAETLAACQKEGEEEHTISRGGHEKSFGEKFLLYRGFTEAREYLWISYALADAEGNGLQPSPLVKKMRELFPKAAFLSIPLETVRRDDDLLLAAPRPALSGLANALRGEREHQEMQPCWRDVYNWAMRQKEWQRPLRLALSGLFAHAGDGRIPKELAEQIFAKGTVLRGSVTQFEKFRQCPFAHFAAYGLKLQERREYQFRSMDLGQLLHAVLKEYSSIVKRDYANRWQDVPEEKRAELCEELVNTLAPRLQSEILLSRDNYRHLKKRIEKTAEQAVGHLSAWAAVSAFQPAFFEEAFGHSDDEVHLRPLPLGDGYALSFKGQIDRLDLHECAPYYLILDYKTGHVAINLFEVYYGLRLQLLVYMMVGRELLREKGEKRLPAGILYAFLQNPLLQTRRKYTQAELEKRVNAELRMPGWVLADLDVAKAIDASFGFIKPGLSKVKDEKKKDVIGPDGEPVMDFDANSRKYGYIRKPEEFELMLAYVDYILRDTGRAILGGDISASPYRLKAKKEQTACTYCEYRDVCGFDPDIEGYAYRDIGPEDDDVLEEKMAECTGKEDLLDAIHRGSEESD</sequence>
<dbReference type="Pfam" id="PF12705">
    <property type="entry name" value="PDDEXK_1"/>
    <property type="match status" value="1"/>
</dbReference>
<dbReference type="OrthoDB" id="9758506at2"/>
<dbReference type="Proteomes" id="UP000095546">
    <property type="component" value="Unassembled WGS sequence"/>
</dbReference>
<keyword evidence="13" id="KW-1185">Reference proteome</keyword>
<accession>A0A174BBN2</accession>
<dbReference type="PANTHER" id="PTHR30591:SF1">
    <property type="entry name" value="RECBCD ENZYME SUBUNIT RECC"/>
    <property type="match status" value="1"/>
</dbReference>
<keyword evidence="7" id="KW-0067">ATP-binding</keyword>
<keyword evidence="6" id="KW-0269">Exonuclease</keyword>
<feature type="domain" description="UvrD-like helicase C-terminal" evidence="11">
    <location>
        <begin position="293"/>
        <end position="592"/>
    </location>
</feature>